<comment type="caution">
    <text evidence="15">The sequence shown here is derived from an EMBL/GenBank/DDBJ whole genome shotgun (WGS) entry which is preliminary data.</text>
</comment>
<dbReference type="PANTHER" id="PTHR45744:SF2">
    <property type="entry name" value="TYROSINE AMINOTRANSFERASE"/>
    <property type="match status" value="1"/>
</dbReference>
<dbReference type="Gene3D" id="3.90.1150.10">
    <property type="entry name" value="Aspartate Aminotransferase, domain 1"/>
    <property type="match status" value="1"/>
</dbReference>
<dbReference type="NCBIfam" id="TIGR01264">
    <property type="entry name" value="tyr_amTase_E"/>
    <property type="match status" value="1"/>
</dbReference>
<dbReference type="GO" id="GO:0030170">
    <property type="term" value="F:pyridoxal phosphate binding"/>
    <property type="evidence" value="ECO:0007669"/>
    <property type="project" value="InterPro"/>
</dbReference>
<dbReference type="CDD" id="cd00609">
    <property type="entry name" value="AAT_like"/>
    <property type="match status" value="1"/>
</dbReference>
<dbReference type="NCBIfam" id="TIGR01265">
    <property type="entry name" value="tyr_nico_aTase"/>
    <property type="match status" value="1"/>
</dbReference>
<dbReference type="InterPro" id="IPR004839">
    <property type="entry name" value="Aminotransferase_I/II_large"/>
</dbReference>
<dbReference type="EC" id="2.6.1.5" evidence="5"/>
<keyword evidence="7 15" id="KW-0032">Aminotransferase</keyword>
<dbReference type="GO" id="GO:0006559">
    <property type="term" value="P:L-phenylalanine catabolic process"/>
    <property type="evidence" value="ECO:0007669"/>
    <property type="project" value="TreeGrafter"/>
</dbReference>
<evidence type="ECO:0000256" key="2">
    <source>
        <dbReference type="ARBA" id="ARBA00005203"/>
    </source>
</evidence>
<reference evidence="16" key="1">
    <citation type="submission" date="2017-01" db="EMBL/GenBank/DDBJ databases">
        <title>Comparative genomics of anhydrobiosis in the tardigrade Hypsibius dujardini.</title>
        <authorList>
            <person name="Yoshida Y."/>
            <person name="Koutsovoulos G."/>
            <person name="Laetsch D."/>
            <person name="Stevens L."/>
            <person name="Kumar S."/>
            <person name="Horikawa D."/>
            <person name="Ishino K."/>
            <person name="Komine S."/>
            <person name="Tomita M."/>
            <person name="Blaxter M."/>
            <person name="Arakawa K."/>
        </authorList>
    </citation>
    <scope>NUCLEOTIDE SEQUENCE [LARGE SCALE GENOMIC DNA]</scope>
    <source>
        <strain evidence="16">Z151</strain>
    </source>
</reference>
<keyword evidence="9" id="KW-0828">Tyrosine catabolism</keyword>
<evidence type="ECO:0000256" key="6">
    <source>
        <dbReference type="ARBA" id="ARBA00015959"/>
    </source>
</evidence>
<dbReference type="SUPFAM" id="SSF53383">
    <property type="entry name" value="PLP-dependent transferases"/>
    <property type="match status" value="1"/>
</dbReference>
<evidence type="ECO:0000256" key="7">
    <source>
        <dbReference type="ARBA" id="ARBA00022576"/>
    </source>
</evidence>
<dbReference type="InterPro" id="IPR015422">
    <property type="entry name" value="PyrdxlP-dep_Trfase_small"/>
</dbReference>
<keyword evidence="16" id="KW-1185">Reference proteome</keyword>
<comment type="catalytic activity">
    <reaction evidence="12">
        <text>L-tyrosine + 2-oxoglutarate = 3-(4-hydroxyphenyl)pyruvate + L-glutamate</text>
        <dbReference type="Rhea" id="RHEA:15093"/>
        <dbReference type="ChEBI" id="CHEBI:16810"/>
        <dbReference type="ChEBI" id="CHEBI:29985"/>
        <dbReference type="ChEBI" id="CHEBI:36242"/>
        <dbReference type="ChEBI" id="CHEBI:58315"/>
        <dbReference type="EC" id="2.6.1.5"/>
    </reaction>
</comment>
<feature type="compositionally biased region" description="Polar residues" evidence="13">
    <location>
        <begin position="107"/>
        <end position="120"/>
    </location>
</feature>
<sequence length="551" mass="60133">MDQQGPGRADPASRDWKPPNQTAEEVSAATGTALDEPDGYSRNSLFRIGCAKINSSTPALPFLKSSHSDLRKRASVYSDVTPTTDIESDCSLFDSEGSFTPPDDSYAMQQGSPSDASSLSPGGRAEWKARSSYMAKNTLNPIRKIVDGMKLTPNPEKAMIALSIGDPTIYKNFSPPEEAVRAVKDAADSKKFDGYAPSTGILSAREAVADYASRSTSPVTAKDVILTSGASHALELSISVLCDRGSNLLIPCPGFSIYKTIACSLGVECRSYRLQPELDWEIDLDQLASLIDADTAAIVVNNPSNPCGSVYTKEHLQAILEVADYYKVPVIADEIYDDLVFPGHVFYPMASLTETVPVLACNGLTKKFICPGWRVGWITIHDRDGILEEEIRPGLISLSQRILGPNALVQGAIPTILSTVPRSFFDGIIATVHANAKASFDIMSGIPGLSPIMPAGAMYMMTRIDMEHFPEFEDDLSFTSQLVSEQSVFCLPGQCFDFPGYFRIVLTIPAEKMNDALSRIGEFCRQHFVPLQEPFRLTPYPDEHRYDFTCG</sequence>
<dbReference type="GO" id="GO:0006572">
    <property type="term" value="P:L-tyrosine catabolic process"/>
    <property type="evidence" value="ECO:0007669"/>
    <property type="project" value="UniProtKB-KW"/>
</dbReference>
<dbReference type="GO" id="GO:0004838">
    <property type="term" value="F:L-tyrosine-2-oxoglutarate transaminase activity"/>
    <property type="evidence" value="ECO:0007669"/>
    <property type="project" value="InterPro"/>
</dbReference>
<comment type="subunit">
    <text evidence="4">Homodimer.</text>
</comment>
<keyword evidence="10" id="KW-0663">Pyridoxal phosphate</keyword>
<feature type="domain" description="Aminotransferase class I/classII large" evidence="14">
    <location>
        <begin position="159"/>
        <end position="520"/>
    </location>
</feature>
<dbReference type="InterPro" id="IPR005958">
    <property type="entry name" value="TyrNic_aminoTrfase"/>
</dbReference>
<accession>A0A9X6NEW0</accession>
<dbReference type="InterPro" id="IPR015421">
    <property type="entry name" value="PyrdxlP-dep_Trfase_major"/>
</dbReference>
<evidence type="ECO:0000256" key="10">
    <source>
        <dbReference type="ARBA" id="ARBA00022898"/>
    </source>
</evidence>
<proteinExistence type="inferred from homology"/>
<organism evidence="15 16">
    <name type="scientific">Hypsibius exemplaris</name>
    <name type="common">Freshwater tardigrade</name>
    <dbReference type="NCBI Taxonomy" id="2072580"/>
    <lineage>
        <taxon>Eukaryota</taxon>
        <taxon>Metazoa</taxon>
        <taxon>Ecdysozoa</taxon>
        <taxon>Tardigrada</taxon>
        <taxon>Eutardigrada</taxon>
        <taxon>Parachela</taxon>
        <taxon>Hypsibioidea</taxon>
        <taxon>Hypsibiidae</taxon>
        <taxon>Hypsibius</taxon>
    </lineage>
</organism>
<dbReference type="EMBL" id="MTYJ01000227">
    <property type="protein sequence ID" value="OWA51428.1"/>
    <property type="molecule type" value="Genomic_DNA"/>
</dbReference>
<feature type="region of interest" description="Disordered" evidence="13">
    <location>
        <begin position="88"/>
        <end position="124"/>
    </location>
</feature>
<dbReference type="Proteomes" id="UP000192578">
    <property type="component" value="Unassembled WGS sequence"/>
</dbReference>
<evidence type="ECO:0000256" key="5">
    <source>
        <dbReference type="ARBA" id="ARBA00012749"/>
    </source>
</evidence>
<comment type="similarity">
    <text evidence="3">Belongs to the class-I pyridoxal-phosphate-dependent aminotransferase family.</text>
</comment>
<evidence type="ECO:0000259" key="14">
    <source>
        <dbReference type="Pfam" id="PF00155"/>
    </source>
</evidence>
<protein>
    <recommendedName>
        <fullName evidence="6">Tyrosine aminotransferase</fullName>
        <ecNumber evidence="5">2.6.1.5</ecNumber>
    </recommendedName>
    <alternativeName>
        <fullName evidence="11">L-tyrosine:2-oxoglutarate aminotransferase</fullName>
    </alternativeName>
</protein>
<evidence type="ECO:0000256" key="9">
    <source>
        <dbReference type="ARBA" id="ARBA00022878"/>
    </source>
</evidence>
<dbReference type="Gene3D" id="3.40.640.10">
    <property type="entry name" value="Type I PLP-dependent aspartate aminotransferase-like (Major domain)"/>
    <property type="match status" value="1"/>
</dbReference>
<evidence type="ECO:0000313" key="15">
    <source>
        <dbReference type="EMBL" id="OWA51428.1"/>
    </source>
</evidence>
<evidence type="ECO:0000256" key="11">
    <source>
        <dbReference type="ARBA" id="ARBA00031696"/>
    </source>
</evidence>
<gene>
    <name evidence="15" type="ORF">BV898_15911</name>
</gene>
<evidence type="ECO:0000313" key="16">
    <source>
        <dbReference type="Proteomes" id="UP000192578"/>
    </source>
</evidence>
<evidence type="ECO:0000256" key="12">
    <source>
        <dbReference type="ARBA" id="ARBA00047798"/>
    </source>
</evidence>
<keyword evidence="8" id="KW-0808">Transferase</keyword>
<dbReference type="AlphaFoldDB" id="A0A9X6NEW0"/>
<feature type="region of interest" description="Disordered" evidence="13">
    <location>
        <begin position="1"/>
        <end position="39"/>
    </location>
</feature>
<evidence type="ECO:0000256" key="4">
    <source>
        <dbReference type="ARBA" id="ARBA00011738"/>
    </source>
</evidence>
<dbReference type="Pfam" id="PF00155">
    <property type="entry name" value="Aminotran_1_2"/>
    <property type="match status" value="1"/>
</dbReference>
<evidence type="ECO:0000256" key="1">
    <source>
        <dbReference type="ARBA" id="ARBA00001933"/>
    </source>
</evidence>
<comment type="pathway">
    <text evidence="2">Amino-acid degradation; L-phenylalanine degradation; acetoacetate and fumarate from L-phenylalanine: step 2/6.</text>
</comment>
<evidence type="ECO:0000256" key="8">
    <source>
        <dbReference type="ARBA" id="ARBA00022679"/>
    </source>
</evidence>
<evidence type="ECO:0000256" key="13">
    <source>
        <dbReference type="SAM" id="MobiDB-lite"/>
    </source>
</evidence>
<dbReference type="OrthoDB" id="7042322at2759"/>
<dbReference type="FunFam" id="3.40.640.10:FF:000048">
    <property type="entry name" value="tyrosine aminotransferase"/>
    <property type="match status" value="1"/>
</dbReference>
<comment type="cofactor">
    <cofactor evidence="1">
        <name>pyridoxal 5'-phosphate</name>
        <dbReference type="ChEBI" id="CHEBI:597326"/>
    </cofactor>
</comment>
<dbReference type="PANTHER" id="PTHR45744">
    <property type="entry name" value="TYROSINE AMINOTRANSFERASE"/>
    <property type="match status" value="1"/>
</dbReference>
<evidence type="ECO:0000256" key="3">
    <source>
        <dbReference type="ARBA" id="ARBA00007441"/>
    </source>
</evidence>
<dbReference type="InterPro" id="IPR005957">
    <property type="entry name" value="Tyrosine_aminoTrfase"/>
</dbReference>
<name>A0A9X6NEW0_HYPEX</name>
<dbReference type="InterPro" id="IPR015424">
    <property type="entry name" value="PyrdxlP-dep_Trfase"/>
</dbReference>